<keyword evidence="1" id="KW-0808">Transferase</keyword>
<dbReference type="InterPro" id="IPR003594">
    <property type="entry name" value="HATPase_dom"/>
</dbReference>
<dbReference type="CDD" id="cd16936">
    <property type="entry name" value="HATPase_RsbW-like"/>
    <property type="match status" value="1"/>
</dbReference>
<dbReference type="PANTHER" id="PTHR35526">
    <property type="entry name" value="ANTI-SIGMA-F FACTOR RSBW-RELATED"/>
    <property type="match status" value="1"/>
</dbReference>
<dbReference type="PANTHER" id="PTHR35526:SF3">
    <property type="entry name" value="ANTI-SIGMA-F FACTOR RSBW"/>
    <property type="match status" value="1"/>
</dbReference>
<dbReference type="Gene3D" id="3.30.565.10">
    <property type="entry name" value="Histidine kinase-like ATPase, C-terminal domain"/>
    <property type="match status" value="1"/>
</dbReference>
<evidence type="ECO:0000313" key="4">
    <source>
        <dbReference type="Proteomes" id="UP001595698"/>
    </source>
</evidence>
<dbReference type="Proteomes" id="UP001595698">
    <property type="component" value="Unassembled WGS sequence"/>
</dbReference>
<evidence type="ECO:0000313" key="3">
    <source>
        <dbReference type="EMBL" id="MFC3984258.1"/>
    </source>
</evidence>
<gene>
    <name evidence="3" type="ORF">ACFOYY_29265</name>
</gene>
<evidence type="ECO:0000256" key="1">
    <source>
        <dbReference type="ARBA" id="ARBA00022527"/>
    </source>
</evidence>
<accession>A0ABV8FA05</accession>
<name>A0ABV8FA05_9ACTN</name>
<keyword evidence="3" id="KW-0547">Nucleotide-binding</keyword>
<dbReference type="InterPro" id="IPR036890">
    <property type="entry name" value="HATPase_C_sf"/>
</dbReference>
<sequence>MAGFGIWDSYGSNPVTTETPITSLTRLNTDCSCGLRIWSGESENTDDQAGKIMDLEESRLDNRWTLLGAETFALAPEVVSEARARLRQWLGTDHPVYESAELVVSELVTNAVVHSTRGRLYGNKVNLTVTGSETRIYIQVIDPGGPSWTPTVPREIPPDRISGRGLWLVTRHSRQWGVRDYGSLGRAVWAVLDIPKNPDNR</sequence>
<evidence type="ECO:0000259" key="2">
    <source>
        <dbReference type="Pfam" id="PF13581"/>
    </source>
</evidence>
<dbReference type="SUPFAM" id="SSF55874">
    <property type="entry name" value="ATPase domain of HSP90 chaperone/DNA topoisomerase II/histidine kinase"/>
    <property type="match status" value="1"/>
</dbReference>
<dbReference type="GO" id="GO:0005524">
    <property type="term" value="F:ATP binding"/>
    <property type="evidence" value="ECO:0007669"/>
    <property type="project" value="UniProtKB-KW"/>
</dbReference>
<proteinExistence type="predicted"/>
<keyword evidence="1" id="KW-0418">Kinase</keyword>
<keyword evidence="3" id="KW-0067">ATP-binding</keyword>
<dbReference type="EMBL" id="JBHSBC010000032">
    <property type="protein sequence ID" value="MFC3984258.1"/>
    <property type="molecule type" value="Genomic_DNA"/>
</dbReference>
<dbReference type="Pfam" id="PF13581">
    <property type="entry name" value="HATPase_c_2"/>
    <property type="match status" value="1"/>
</dbReference>
<comment type="caution">
    <text evidence="3">The sequence shown here is derived from an EMBL/GenBank/DDBJ whole genome shotgun (WGS) entry which is preliminary data.</text>
</comment>
<protein>
    <submittedName>
        <fullName evidence="3">ATP-binding protein</fullName>
    </submittedName>
</protein>
<reference evidence="4" key="1">
    <citation type="journal article" date="2019" name="Int. J. Syst. Evol. Microbiol.">
        <title>The Global Catalogue of Microorganisms (GCM) 10K type strain sequencing project: providing services to taxonomists for standard genome sequencing and annotation.</title>
        <authorList>
            <consortium name="The Broad Institute Genomics Platform"/>
            <consortium name="The Broad Institute Genome Sequencing Center for Infectious Disease"/>
            <person name="Wu L."/>
            <person name="Ma J."/>
        </authorList>
    </citation>
    <scope>NUCLEOTIDE SEQUENCE [LARGE SCALE GENOMIC DNA]</scope>
    <source>
        <strain evidence="4">TBRC 7912</strain>
    </source>
</reference>
<organism evidence="3 4">
    <name type="scientific">Streptosporangium jomthongense</name>
    <dbReference type="NCBI Taxonomy" id="1193683"/>
    <lineage>
        <taxon>Bacteria</taxon>
        <taxon>Bacillati</taxon>
        <taxon>Actinomycetota</taxon>
        <taxon>Actinomycetes</taxon>
        <taxon>Streptosporangiales</taxon>
        <taxon>Streptosporangiaceae</taxon>
        <taxon>Streptosporangium</taxon>
    </lineage>
</organism>
<keyword evidence="4" id="KW-1185">Reference proteome</keyword>
<keyword evidence="1" id="KW-0723">Serine/threonine-protein kinase</keyword>
<feature type="domain" description="Histidine kinase/HSP90-like ATPase" evidence="2">
    <location>
        <begin position="73"/>
        <end position="189"/>
    </location>
</feature>
<dbReference type="InterPro" id="IPR050267">
    <property type="entry name" value="Anti-sigma-factor_SerPK"/>
</dbReference>